<protein>
    <submittedName>
        <fullName evidence="2">Uncharacterized protein LOC111451027 isoform X2</fullName>
    </submittedName>
</protein>
<organism evidence="1 2">
    <name type="scientific">Cucurbita moschata</name>
    <name type="common">Winter crookneck squash</name>
    <name type="synonym">Cucurbita pepo var. moschata</name>
    <dbReference type="NCBI Taxonomy" id="3662"/>
    <lineage>
        <taxon>Eukaryota</taxon>
        <taxon>Viridiplantae</taxon>
        <taxon>Streptophyta</taxon>
        <taxon>Embryophyta</taxon>
        <taxon>Tracheophyta</taxon>
        <taxon>Spermatophyta</taxon>
        <taxon>Magnoliopsida</taxon>
        <taxon>eudicotyledons</taxon>
        <taxon>Gunneridae</taxon>
        <taxon>Pentapetalae</taxon>
        <taxon>rosids</taxon>
        <taxon>fabids</taxon>
        <taxon>Cucurbitales</taxon>
        <taxon>Cucurbitaceae</taxon>
        <taxon>Cucurbiteae</taxon>
        <taxon>Cucurbita</taxon>
    </lineage>
</organism>
<dbReference type="RefSeq" id="XP_022947027.1">
    <property type="nucleotide sequence ID" value="XM_023091259.1"/>
</dbReference>
<proteinExistence type="predicted"/>
<dbReference type="AlphaFoldDB" id="A0A6J1G5B3"/>
<dbReference type="InterPro" id="IPR001648">
    <property type="entry name" value="Ribosomal_bS18"/>
</dbReference>
<dbReference type="GO" id="GO:0005763">
    <property type="term" value="C:mitochondrial small ribosomal subunit"/>
    <property type="evidence" value="ECO:0007669"/>
    <property type="project" value="TreeGrafter"/>
</dbReference>
<keyword evidence="1" id="KW-1185">Reference proteome</keyword>
<dbReference type="GO" id="GO:0003735">
    <property type="term" value="F:structural constituent of ribosome"/>
    <property type="evidence" value="ECO:0007669"/>
    <property type="project" value="InterPro"/>
</dbReference>
<accession>A0A6J1G5B3</accession>
<dbReference type="GeneID" id="111451027"/>
<dbReference type="GO" id="GO:0070181">
    <property type="term" value="F:small ribosomal subunit rRNA binding"/>
    <property type="evidence" value="ECO:0007669"/>
    <property type="project" value="TreeGrafter"/>
</dbReference>
<sequence>MRNVQVAFRTIGGGITRKFKQPSALRNLSTNAARDCSFDDEGKSNSFESADDFERRIFGGVSLGDSGNDAFFEKLDRLGKPRERIGSRLSGGNNFQALYGIEDNLNTLSDGMDGKLKKASTYFEFDPEEIAKDDYTFRADMSFKPGSTYEIKDLDLTKPGVRKPPKRVEFQVTTEEVLRKADFRNVRFLANFITDAGIINKRSKVSVPKHRGKLPVRSKQHELLA</sequence>
<dbReference type="GO" id="GO:0006412">
    <property type="term" value="P:translation"/>
    <property type="evidence" value="ECO:0007669"/>
    <property type="project" value="InterPro"/>
</dbReference>
<dbReference type="PANTHER" id="PTHR13479:SF65">
    <property type="entry name" value="F10K1.8 PROTEIN"/>
    <property type="match status" value="1"/>
</dbReference>
<dbReference type="Proteomes" id="UP000504609">
    <property type="component" value="Unplaced"/>
</dbReference>
<evidence type="ECO:0000313" key="1">
    <source>
        <dbReference type="Proteomes" id="UP000504609"/>
    </source>
</evidence>
<dbReference type="PANTHER" id="PTHR13479">
    <property type="entry name" value="30S RIBOSOMAL PROTEIN S18"/>
    <property type="match status" value="1"/>
</dbReference>
<evidence type="ECO:0000313" key="2">
    <source>
        <dbReference type="RefSeq" id="XP_022947027.1"/>
    </source>
</evidence>
<reference evidence="2" key="1">
    <citation type="submission" date="2025-08" db="UniProtKB">
        <authorList>
            <consortium name="RefSeq"/>
        </authorList>
    </citation>
    <scope>IDENTIFICATION</scope>
    <source>
        <tissue evidence="2">Young leaves</tissue>
    </source>
</reference>
<name>A0A6J1G5B3_CUCMO</name>
<gene>
    <name evidence="2" type="primary">LOC111451027</name>
</gene>